<proteinExistence type="predicted"/>
<comment type="caution">
    <text evidence="2">The sequence shown here is derived from an EMBL/GenBank/DDBJ whole genome shotgun (WGS) entry which is preliminary data.</text>
</comment>
<keyword evidence="1" id="KW-1133">Transmembrane helix</keyword>
<dbReference type="STRING" id="1802694.A2918_03980"/>
<gene>
    <name evidence="2" type="ORF">A2918_03980</name>
</gene>
<feature type="transmembrane region" description="Helical" evidence="1">
    <location>
        <begin position="47"/>
        <end position="65"/>
    </location>
</feature>
<evidence type="ECO:0000313" key="2">
    <source>
        <dbReference type="EMBL" id="OGN23167.1"/>
    </source>
</evidence>
<keyword evidence="1" id="KW-0812">Transmembrane</keyword>
<keyword evidence="1" id="KW-0472">Membrane</keyword>
<protein>
    <recommendedName>
        <fullName evidence="4">DUF4145 domain-containing protein</fullName>
    </recommendedName>
</protein>
<dbReference type="Proteomes" id="UP000178227">
    <property type="component" value="Unassembled WGS sequence"/>
</dbReference>
<organism evidence="2 3">
    <name type="scientific">Candidatus Yanofskybacteria bacterium RIFCSPLOWO2_01_FULL_42_49</name>
    <dbReference type="NCBI Taxonomy" id="1802694"/>
    <lineage>
        <taxon>Bacteria</taxon>
        <taxon>Candidatus Yanofskyibacteriota</taxon>
    </lineage>
</organism>
<evidence type="ECO:0000313" key="3">
    <source>
        <dbReference type="Proteomes" id="UP000178227"/>
    </source>
</evidence>
<evidence type="ECO:0000256" key="1">
    <source>
        <dbReference type="SAM" id="Phobius"/>
    </source>
</evidence>
<dbReference type="AlphaFoldDB" id="A0A1F8GCS9"/>
<name>A0A1F8GCS9_9BACT</name>
<sequence>MNEEVVSNTLASIYNLSEFHIGSFTLDSFYAYFSGSATIGLFSNLKVLGGFLSLVLFILFLINFIKTDKLVRTRINFLKSLAPPKPTEESPLGSRWEEIQKHLNSTKEAEWKFAVIEADALVDSLLKASGYPGDTMGDRLKNINKAQIVTLDGLWEAHKIRNRLAHDLNYFLRYGEAKRAIQLYEKTLKELNAL</sequence>
<evidence type="ECO:0008006" key="4">
    <source>
        <dbReference type="Google" id="ProtNLM"/>
    </source>
</evidence>
<accession>A0A1F8GCS9</accession>
<reference evidence="2 3" key="1">
    <citation type="journal article" date="2016" name="Nat. Commun.">
        <title>Thousands of microbial genomes shed light on interconnected biogeochemical processes in an aquifer system.</title>
        <authorList>
            <person name="Anantharaman K."/>
            <person name="Brown C.T."/>
            <person name="Hug L.A."/>
            <person name="Sharon I."/>
            <person name="Castelle C.J."/>
            <person name="Probst A.J."/>
            <person name="Thomas B.C."/>
            <person name="Singh A."/>
            <person name="Wilkins M.J."/>
            <person name="Karaoz U."/>
            <person name="Brodie E.L."/>
            <person name="Williams K.H."/>
            <person name="Hubbard S.S."/>
            <person name="Banfield J.F."/>
        </authorList>
    </citation>
    <scope>NUCLEOTIDE SEQUENCE [LARGE SCALE GENOMIC DNA]</scope>
</reference>
<dbReference type="EMBL" id="MGKI01000004">
    <property type="protein sequence ID" value="OGN23167.1"/>
    <property type="molecule type" value="Genomic_DNA"/>
</dbReference>